<dbReference type="STRING" id="1206466.K0KWN7"/>
<comment type="caution">
    <text evidence="3">The sequence shown here is derived from an EMBL/GenBank/DDBJ whole genome shotgun (WGS) entry which is preliminary data.</text>
</comment>
<evidence type="ECO:0000256" key="2">
    <source>
        <dbReference type="SAM" id="MobiDB-lite"/>
    </source>
</evidence>
<feature type="region of interest" description="Disordered" evidence="2">
    <location>
        <begin position="28"/>
        <end position="82"/>
    </location>
</feature>
<keyword evidence="1" id="KW-0175">Coiled coil</keyword>
<feature type="compositionally biased region" description="Basic and acidic residues" evidence="2">
    <location>
        <begin position="147"/>
        <end position="158"/>
    </location>
</feature>
<dbReference type="Proteomes" id="UP000009328">
    <property type="component" value="Unassembled WGS sequence"/>
</dbReference>
<feature type="region of interest" description="Disordered" evidence="2">
    <location>
        <begin position="98"/>
        <end position="158"/>
    </location>
</feature>
<accession>K0KWN7</accession>
<feature type="coiled-coil region" evidence="1">
    <location>
        <begin position="464"/>
        <end position="519"/>
    </location>
</feature>
<feature type="compositionally biased region" description="Low complexity" evidence="2">
    <location>
        <begin position="115"/>
        <end position="125"/>
    </location>
</feature>
<dbReference type="EMBL" id="CAIF01000246">
    <property type="protein sequence ID" value="CCH46442.1"/>
    <property type="molecule type" value="Genomic_DNA"/>
</dbReference>
<gene>
    <name evidence="3" type="primary">MYH4</name>
    <name evidence="3" type="ORF">BN7_6036</name>
</gene>
<dbReference type="InParanoid" id="K0KWN7"/>
<feature type="compositionally biased region" description="Basic and acidic residues" evidence="2">
    <location>
        <begin position="103"/>
        <end position="114"/>
    </location>
</feature>
<dbReference type="FunCoup" id="K0KWN7">
    <property type="interactions" value="395"/>
</dbReference>
<feature type="coiled-coil region" evidence="1">
    <location>
        <begin position="305"/>
        <end position="354"/>
    </location>
</feature>
<dbReference type="HOGENOM" id="CLU_369707_0_0_1"/>
<evidence type="ECO:0000256" key="1">
    <source>
        <dbReference type="SAM" id="Coils"/>
    </source>
</evidence>
<organism evidence="3 4">
    <name type="scientific">Wickerhamomyces ciferrii (strain ATCC 14091 / BCRC 22168 / CBS 111 / JCM 3599 / NBRC 0793 / NRRL Y-1031 F-60-10)</name>
    <name type="common">Yeast</name>
    <name type="synonym">Pichia ciferrii</name>
    <dbReference type="NCBI Taxonomy" id="1206466"/>
    <lineage>
        <taxon>Eukaryota</taxon>
        <taxon>Fungi</taxon>
        <taxon>Dikarya</taxon>
        <taxon>Ascomycota</taxon>
        <taxon>Saccharomycotina</taxon>
        <taxon>Saccharomycetes</taxon>
        <taxon>Phaffomycetales</taxon>
        <taxon>Wickerhamomycetaceae</taxon>
        <taxon>Wickerhamomyces</taxon>
    </lineage>
</organism>
<feature type="coiled-coil region" evidence="1">
    <location>
        <begin position="563"/>
        <end position="632"/>
    </location>
</feature>
<feature type="coiled-coil region" evidence="1">
    <location>
        <begin position="181"/>
        <end position="215"/>
    </location>
</feature>
<feature type="coiled-coil region" evidence="1">
    <location>
        <begin position="251"/>
        <end position="278"/>
    </location>
</feature>
<keyword evidence="4" id="KW-1185">Reference proteome</keyword>
<proteinExistence type="predicted"/>
<evidence type="ECO:0000313" key="4">
    <source>
        <dbReference type="Proteomes" id="UP000009328"/>
    </source>
</evidence>
<reference evidence="3 4" key="1">
    <citation type="journal article" date="2012" name="Eukaryot. Cell">
        <title>Draft genome sequence of Wickerhamomyces ciferrii NRRL Y-1031 F-60-10.</title>
        <authorList>
            <person name="Schneider J."/>
            <person name="Andrea H."/>
            <person name="Blom J."/>
            <person name="Jaenicke S."/>
            <person name="Ruckert C."/>
            <person name="Schorsch C."/>
            <person name="Szczepanowski R."/>
            <person name="Farwick M."/>
            <person name="Goesmann A."/>
            <person name="Puhler A."/>
            <person name="Schaffer S."/>
            <person name="Tauch A."/>
            <person name="Kohler T."/>
            <person name="Brinkrolf K."/>
        </authorList>
    </citation>
    <scope>NUCLEOTIDE SEQUENCE [LARGE SCALE GENOMIC DNA]</scope>
    <source>
        <strain evidence="4">ATCC 14091 / BCRC 22168 / CBS 111 / JCM 3599 / NBRC 0793 / NRRL Y-1031 F-60-10</strain>
    </source>
</reference>
<name>K0KWN7_WICCF</name>
<feature type="region of interest" description="Disordered" evidence="2">
    <location>
        <begin position="722"/>
        <end position="753"/>
    </location>
</feature>
<protein>
    <submittedName>
        <fullName evidence="3">Myosin</fullName>
    </submittedName>
</protein>
<dbReference type="AlphaFoldDB" id="K0KWN7"/>
<feature type="compositionally biased region" description="Low complexity" evidence="2">
    <location>
        <begin position="38"/>
        <end position="66"/>
    </location>
</feature>
<evidence type="ECO:0000313" key="3">
    <source>
        <dbReference type="EMBL" id="CCH46442.1"/>
    </source>
</evidence>
<sequence length="753" mass="85942">MPPQFFKDAHSVLNNKFVPRSFALNLNVKENSDGGSSGDQSFGSPSESSVTPRATSTAPSTGSSSRFFGAYPGGKERHDHNDDILEDSSMENFENMVQPQPKLKNDQGSEERRVVSTGRSSTSGSDVLEITDVREVTQVDQSPEYPESSKHDNQSHTLDNKNQDLEYQAAETSADLIMEALVKSQRLCSQYKQKLAKAESRIASQEEEIQSSKTSVLTLKLSVKKSQDLLSVLESRSKTFYESHKEEGLHSSSIKQEIKSLLENIEQQKNENLSLKKKFEYLKQIKVSTGYEIEKKKLDETSGLLSEQKIKCSELEKKLETCRKDYDQKLDLNLKENERVQEGLRNSLTEFKNEIIENLYSLKLNEEGINTHLTNNEKSQGEMASNLTSLREYLKPKMEKVNADQAFVNSICTQVLDEFKQLVNDVKRNHSQTSEIENSCKNVVNSLESLEDKIKQNNVNSKKVADLMESNKSNEKEISELKLKLGEFHTEKQLLSKEIETLNQDILKIKSERDESLKKFQKKSEEHEKYITQSELKANKSKTTSESKLRTQMEIHKLIGEERDKLKQELEFKNTDLTGLQNELISLKTTLMEKEKLITNYETEKSRNDQSYKDIEAEITKLKEENKRLCDSIDAQLNLSTNYPQKKPISVPAPASQESTNDLELTASFQELNRKDLQKPITVNLKPGSLKSKPVDSKKKTIVSKYSKRKKLLEDDEGNLFDSFDFEETGSDHATAPKRYTKRRKTSDKNTKK</sequence>